<dbReference type="InterPro" id="IPR001525">
    <property type="entry name" value="C5_MeTfrase"/>
</dbReference>
<accession>A0A177C9Y2</accession>
<keyword evidence="3 5" id="KW-0808">Transferase</keyword>
<evidence type="ECO:0000256" key="4">
    <source>
        <dbReference type="ARBA" id="ARBA00022691"/>
    </source>
</evidence>
<name>A0A177C9Y2_9PLEO</name>
<dbReference type="Gene3D" id="3.40.50.150">
    <property type="entry name" value="Vaccinia Virus protein VP39"/>
    <property type="match status" value="1"/>
</dbReference>
<keyword evidence="2 5" id="KW-0489">Methyltransferase</keyword>
<dbReference type="RefSeq" id="XP_018033932.1">
    <property type="nucleotide sequence ID" value="XM_018185002.1"/>
</dbReference>
<dbReference type="GO" id="GO:0032259">
    <property type="term" value="P:methylation"/>
    <property type="evidence" value="ECO:0007669"/>
    <property type="project" value="UniProtKB-KW"/>
</dbReference>
<proteinExistence type="inferred from homology"/>
<sequence>MMDDVDRHLKAATIAALNVPFEHHMESFSKARTVGGERVRPNDSVELRDGSFLRIMFITKDDDGAKVLHGYRLLRNDEVDKRFSEERGHYLMSLLPCDDRNELCVIVRTTTDTDAIDSFLVSEPLRNVACKRHIVITNTLWYHGKTNHSPQDHEHDAILFCRYKYIEKADLKRRKISEFKLRRVSRAESDVDNGIAPFWLLHEHRLGQDRLRRSNEQYSYADVCAGAGGTSRAAILAGLTPQFLLDIDTNACTTLRLNFGSEVVLQMDVREFSQLKESGNVVDVVHFSFVCKGHSAANRHTNPERDAAHIALGYILSDILKMCRPRIVTMEQVPGVENRSDDGQHLRAYIQALTENGYDCSWRIVNFQEHGLAQARKRIIILAACPGQRIPSWPRPTNGIGPQLLKPVTIKDALLLVPNIEDLPGHMLQHTRKPHAEHTDARKPLPSCITTSGGKSDVHPYEKRSFNMAELAALNGFPAWHRFPDNLGVTGLRELIGNAVPALSFKAFFDKVFEALKETDEDNYEYEHTEDRDYVVD</sequence>
<dbReference type="SUPFAM" id="SSF53335">
    <property type="entry name" value="S-adenosyl-L-methionine-dependent methyltransferases"/>
    <property type="match status" value="1"/>
</dbReference>
<keyword evidence="8" id="KW-1185">Reference proteome</keyword>
<dbReference type="EMBL" id="KV441554">
    <property type="protein sequence ID" value="OAG03567.1"/>
    <property type="molecule type" value="Genomic_DNA"/>
</dbReference>
<dbReference type="Pfam" id="PF00145">
    <property type="entry name" value="DNA_methylase"/>
    <property type="match status" value="1"/>
</dbReference>
<feature type="compositionally biased region" description="Basic and acidic residues" evidence="6">
    <location>
        <begin position="434"/>
        <end position="443"/>
    </location>
</feature>
<keyword evidence="4 5" id="KW-0949">S-adenosyl-L-methionine</keyword>
<dbReference type="PANTHER" id="PTHR10629">
    <property type="entry name" value="CYTOSINE-SPECIFIC METHYLTRANSFERASE"/>
    <property type="match status" value="1"/>
</dbReference>
<reference evidence="7 8" key="1">
    <citation type="submission" date="2016-05" db="EMBL/GenBank/DDBJ databases">
        <title>Comparative analysis of secretome profiles of manganese(II)-oxidizing ascomycete fungi.</title>
        <authorList>
            <consortium name="DOE Joint Genome Institute"/>
            <person name="Zeiner C.A."/>
            <person name="Purvine S.O."/>
            <person name="Zink E.M."/>
            <person name="Wu S."/>
            <person name="Pasa-Tolic L."/>
            <person name="Chaput D.L."/>
            <person name="Haridas S."/>
            <person name="Grigoriev I.V."/>
            <person name="Santelli C.M."/>
            <person name="Hansel C.M."/>
        </authorList>
    </citation>
    <scope>NUCLEOTIDE SEQUENCE [LARGE SCALE GENOMIC DNA]</scope>
    <source>
        <strain evidence="7 8">AP3s5-JAC2a</strain>
    </source>
</reference>
<dbReference type="Gene3D" id="3.90.120.10">
    <property type="entry name" value="DNA Methylase, subunit A, domain 2"/>
    <property type="match status" value="1"/>
</dbReference>
<protein>
    <recommendedName>
        <fullName evidence="1">DNA (cytosine-5-)-methyltransferase</fullName>
        <ecNumber evidence="1">2.1.1.37</ecNumber>
    </recommendedName>
</protein>
<dbReference type="InterPro" id="IPR050390">
    <property type="entry name" value="C5-Methyltransferase"/>
</dbReference>
<organism evidence="7 8">
    <name type="scientific">Paraphaeosphaeria sporulosa</name>
    <dbReference type="NCBI Taxonomy" id="1460663"/>
    <lineage>
        <taxon>Eukaryota</taxon>
        <taxon>Fungi</taxon>
        <taxon>Dikarya</taxon>
        <taxon>Ascomycota</taxon>
        <taxon>Pezizomycotina</taxon>
        <taxon>Dothideomycetes</taxon>
        <taxon>Pleosporomycetidae</taxon>
        <taxon>Pleosporales</taxon>
        <taxon>Massarineae</taxon>
        <taxon>Didymosphaeriaceae</taxon>
        <taxon>Paraphaeosphaeria</taxon>
    </lineage>
</organism>
<dbReference type="AlphaFoldDB" id="A0A177C9Y2"/>
<dbReference type="InParanoid" id="A0A177C9Y2"/>
<evidence type="ECO:0000256" key="1">
    <source>
        <dbReference type="ARBA" id="ARBA00011975"/>
    </source>
</evidence>
<dbReference type="Proteomes" id="UP000077069">
    <property type="component" value="Unassembled WGS sequence"/>
</dbReference>
<comment type="similarity">
    <text evidence="5">Belongs to the class I-like SAM-binding methyltransferase superfamily. C5-methyltransferase family.</text>
</comment>
<evidence type="ECO:0000256" key="3">
    <source>
        <dbReference type="ARBA" id="ARBA00022679"/>
    </source>
</evidence>
<dbReference type="EC" id="2.1.1.37" evidence="1"/>
<evidence type="ECO:0000256" key="2">
    <source>
        <dbReference type="ARBA" id="ARBA00022603"/>
    </source>
</evidence>
<evidence type="ECO:0000313" key="7">
    <source>
        <dbReference type="EMBL" id="OAG03567.1"/>
    </source>
</evidence>
<dbReference type="GO" id="GO:0003886">
    <property type="term" value="F:DNA (cytosine-5-)-methyltransferase activity"/>
    <property type="evidence" value="ECO:0007669"/>
    <property type="project" value="UniProtKB-EC"/>
</dbReference>
<feature type="active site" evidence="5">
    <location>
        <position position="291"/>
    </location>
</feature>
<dbReference type="PROSITE" id="PS51679">
    <property type="entry name" value="SAM_MT_C5"/>
    <property type="match status" value="1"/>
</dbReference>
<dbReference type="STRING" id="1460663.A0A177C9Y2"/>
<evidence type="ECO:0000313" key="8">
    <source>
        <dbReference type="Proteomes" id="UP000077069"/>
    </source>
</evidence>
<gene>
    <name evidence="7" type="ORF">CC84DRAFT_1260700</name>
</gene>
<dbReference type="GO" id="GO:0005634">
    <property type="term" value="C:nucleus"/>
    <property type="evidence" value="ECO:0007669"/>
    <property type="project" value="TreeGrafter"/>
</dbReference>
<dbReference type="GeneID" id="28768488"/>
<dbReference type="OrthoDB" id="414133at2759"/>
<feature type="region of interest" description="Disordered" evidence="6">
    <location>
        <begin position="434"/>
        <end position="456"/>
    </location>
</feature>
<dbReference type="PANTHER" id="PTHR10629:SF52">
    <property type="entry name" value="DNA (CYTOSINE-5)-METHYLTRANSFERASE 1"/>
    <property type="match status" value="1"/>
</dbReference>
<dbReference type="InterPro" id="IPR029063">
    <property type="entry name" value="SAM-dependent_MTases_sf"/>
</dbReference>
<evidence type="ECO:0000256" key="6">
    <source>
        <dbReference type="SAM" id="MobiDB-lite"/>
    </source>
</evidence>
<dbReference type="GO" id="GO:0044027">
    <property type="term" value="P:negative regulation of gene expression via chromosomal CpG island methylation"/>
    <property type="evidence" value="ECO:0007669"/>
    <property type="project" value="TreeGrafter"/>
</dbReference>
<dbReference type="PRINTS" id="PR00105">
    <property type="entry name" value="C5METTRFRASE"/>
</dbReference>
<dbReference type="GO" id="GO:0003677">
    <property type="term" value="F:DNA binding"/>
    <property type="evidence" value="ECO:0007669"/>
    <property type="project" value="TreeGrafter"/>
</dbReference>
<evidence type="ECO:0000256" key="5">
    <source>
        <dbReference type="PROSITE-ProRule" id="PRU01016"/>
    </source>
</evidence>